<dbReference type="InterPro" id="IPR011701">
    <property type="entry name" value="MFS"/>
</dbReference>
<dbReference type="SUPFAM" id="SSF103473">
    <property type="entry name" value="MFS general substrate transporter"/>
    <property type="match status" value="1"/>
</dbReference>
<feature type="region of interest" description="Disordered" evidence="6">
    <location>
        <begin position="124"/>
        <end position="155"/>
    </location>
</feature>
<organism evidence="8 9">
    <name type="scientific">Steinernema hermaphroditum</name>
    <dbReference type="NCBI Taxonomy" id="289476"/>
    <lineage>
        <taxon>Eukaryota</taxon>
        <taxon>Metazoa</taxon>
        <taxon>Ecdysozoa</taxon>
        <taxon>Nematoda</taxon>
        <taxon>Chromadorea</taxon>
        <taxon>Rhabditida</taxon>
        <taxon>Tylenchina</taxon>
        <taxon>Panagrolaimomorpha</taxon>
        <taxon>Strongyloidoidea</taxon>
        <taxon>Steinernematidae</taxon>
        <taxon>Steinernema</taxon>
    </lineage>
</organism>
<dbReference type="Proteomes" id="UP001175271">
    <property type="component" value="Unassembled WGS sequence"/>
</dbReference>
<comment type="caution">
    <text evidence="8">The sequence shown here is derived from an EMBL/GenBank/DDBJ whole genome shotgun (WGS) entry which is preliminary data.</text>
</comment>
<dbReference type="Gene3D" id="1.20.1250.20">
    <property type="entry name" value="MFS general substrate transporter like domains"/>
    <property type="match status" value="1"/>
</dbReference>
<accession>A0AA39I6K3</accession>
<feature type="transmembrane region" description="Helical" evidence="7">
    <location>
        <begin position="537"/>
        <end position="556"/>
    </location>
</feature>
<evidence type="ECO:0000313" key="9">
    <source>
        <dbReference type="Proteomes" id="UP001175271"/>
    </source>
</evidence>
<feature type="transmembrane region" description="Helical" evidence="7">
    <location>
        <begin position="771"/>
        <end position="790"/>
    </location>
</feature>
<keyword evidence="2" id="KW-0813">Transport</keyword>
<evidence type="ECO:0000256" key="6">
    <source>
        <dbReference type="SAM" id="MobiDB-lite"/>
    </source>
</evidence>
<evidence type="ECO:0000256" key="4">
    <source>
        <dbReference type="ARBA" id="ARBA00022989"/>
    </source>
</evidence>
<keyword evidence="3 7" id="KW-0812">Transmembrane</keyword>
<evidence type="ECO:0000256" key="5">
    <source>
        <dbReference type="ARBA" id="ARBA00023136"/>
    </source>
</evidence>
<proteinExistence type="predicted"/>
<dbReference type="EMBL" id="JAUCMV010000002">
    <property type="protein sequence ID" value="KAK0418050.1"/>
    <property type="molecule type" value="Genomic_DNA"/>
</dbReference>
<name>A0AA39I6K3_9BILA</name>
<dbReference type="GO" id="GO:0012505">
    <property type="term" value="C:endomembrane system"/>
    <property type="evidence" value="ECO:0007669"/>
    <property type="project" value="UniProtKB-SubCell"/>
</dbReference>
<keyword evidence="9" id="KW-1185">Reference proteome</keyword>
<dbReference type="InterPro" id="IPR051068">
    <property type="entry name" value="MFS_Domain-Containing_Protein"/>
</dbReference>
<evidence type="ECO:0000256" key="3">
    <source>
        <dbReference type="ARBA" id="ARBA00022692"/>
    </source>
</evidence>
<evidence type="ECO:0008006" key="10">
    <source>
        <dbReference type="Google" id="ProtNLM"/>
    </source>
</evidence>
<sequence>MRRKEGTKLKCCACAGCLCQKVAGVQKRKTKRLAEKATSEPSQASGYESIPDVCTDDLPVVEVSKKKKKSGRKEESSKSEKKDKDNVMPHRAPNNCNDPAFLGPLNNEKGREELRRKLEALTLKEKLENEWKRQQQPSTDDDGEKSSDNTGRFSRRHDRELISVWSAFDLSNPANSQLRRSYPDPRQEKNKDTDTVYEKIEPNSLKEPPSTEASDKEVSRRDAVGTVAGEFYLGPMKIADAQKAVTECSSFKFYHRLPTKDFDSNDYSHMRDHLSLWIVFRNADGRFRHYIVRQERSDDDEGKKWGIRNYSKTPKKFARFQDLLKHYIANPEQIENDPALLLGTFHLSDVLMNSEVGRTEWSNVYVVSVLALLENLQKGFFIWSFWPYLRQIDPLVHPSVIGTALALMGLGEAISSPLLGRCSNGRNGVRKALLTCYIVALAANFLYLTAKEVALEWRVPMATASRFVLGLGTGSRAIGHSYTSSISTVIDRRKAISTVGGGLAIGVTMGPGVQTLISQFVTGKTLMLGIEVDVNNANVVLGIVFNLLCIFVLGFLDERVLEKNDSTTSLIPEGATFDRIAIGICIFSRIDRVFINTNFKSIGFLYSEVMFGFSETEAMKANSNAALAVSFLVVGIYFLCAFTSFTRRLSDRLVIVACIVLTLLYHGLTMPWPFLSGHLSCERFNSTRGTQYFPWCASLHPISEKVYFAGFIFRAGVVFPLYDNSVNVLLTKLLGPGKHGSILGATQSIACLSKILGPLVLTFLYDNYGPQPNWALELLFLAALLLLWILRYGRMRLPKTEKSPDI</sequence>
<feature type="transmembrane region" description="Helical" evidence="7">
    <location>
        <begin position="653"/>
        <end position="675"/>
    </location>
</feature>
<dbReference type="InterPro" id="IPR036259">
    <property type="entry name" value="MFS_trans_sf"/>
</dbReference>
<evidence type="ECO:0000256" key="7">
    <source>
        <dbReference type="SAM" id="Phobius"/>
    </source>
</evidence>
<dbReference type="AlphaFoldDB" id="A0AA39I6K3"/>
<feature type="transmembrane region" description="Helical" evidence="7">
    <location>
        <begin position="625"/>
        <end position="646"/>
    </location>
</feature>
<dbReference type="GO" id="GO:0005765">
    <property type="term" value="C:lysosomal membrane"/>
    <property type="evidence" value="ECO:0007669"/>
    <property type="project" value="TreeGrafter"/>
</dbReference>
<feature type="transmembrane region" description="Helical" evidence="7">
    <location>
        <begin position="400"/>
        <end position="420"/>
    </location>
</feature>
<dbReference type="Pfam" id="PF07690">
    <property type="entry name" value="MFS_1"/>
    <property type="match status" value="1"/>
</dbReference>
<dbReference type="GO" id="GO:0022857">
    <property type="term" value="F:transmembrane transporter activity"/>
    <property type="evidence" value="ECO:0007669"/>
    <property type="project" value="InterPro"/>
</dbReference>
<gene>
    <name evidence="8" type="ORF">QR680_013348</name>
</gene>
<keyword evidence="5 7" id="KW-0472">Membrane</keyword>
<feature type="region of interest" description="Disordered" evidence="6">
    <location>
        <begin position="29"/>
        <end position="109"/>
    </location>
</feature>
<keyword evidence="4 7" id="KW-1133">Transmembrane helix</keyword>
<evidence type="ECO:0000256" key="2">
    <source>
        <dbReference type="ARBA" id="ARBA00022448"/>
    </source>
</evidence>
<feature type="transmembrane region" description="Helical" evidence="7">
    <location>
        <begin position="742"/>
        <end position="765"/>
    </location>
</feature>
<feature type="region of interest" description="Disordered" evidence="6">
    <location>
        <begin position="174"/>
        <end position="221"/>
    </location>
</feature>
<feature type="transmembrane region" description="Helical" evidence="7">
    <location>
        <begin position="432"/>
        <end position="450"/>
    </location>
</feature>
<evidence type="ECO:0000256" key="1">
    <source>
        <dbReference type="ARBA" id="ARBA00004127"/>
    </source>
</evidence>
<dbReference type="PANTHER" id="PTHR23510:SF3">
    <property type="entry name" value="MAJOR FACILITATOR SUPERFAMILY DOMAIN-CONTAINING PROTEIN 8"/>
    <property type="match status" value="1"/>
</dbReference>
<feature type="compositionally biased region" description="Basic and acidic residues" evidence="6">
    <location>
        <begin position="181"/>
        <end position="201"/>
    </location>
</feature>
<feature type="compositionally biased region" description="Basic and acidic residues" evidence="6">
    <location>
        <begin position="124"/>
        <end position="133"/>
    </location>
</feature>
<protein>
    <recommendedName>
        <fullName evidence="10">Major facilitator superfamily (MFS) profile domain-containing protein</fullName>
    </recommendedName>
</protein>
<comment type="subcellular location">
    <subcellularLocation>
        <location evidence="1">Endomembrane system</location>
        <topology evidence="1">Multi-pass membrane protein</topology>
    </subcellularLocation>
</comment>
<feature type="compositionally biased region" description="Basic and acidic residues" evidence="6">
    <location>
        <begin position="72"/>
        <end position="88"/>
    </location>
</feature>
<dbReference type="PANTHER" id="PTHR23510">
    <property type="entry name" value="INNER MEMBRANE TRANSPORT PROTEIN YAJR"/>
    <property type="match status" value="1"/>
</dbReference>
<evidence type="ECO:0000313" key="8">
    <source>
        <dbReference type="EMBL" id="KAK0418050.1"/>
    </source>
</evidence>
<feature type="transmembrane region" description="Helical" evidence="7">
    <location>
        <begin position="707"/>
        <end position="730"/>
    </location>
</feature>
<reference evidence="8" key="1">
    <citation type="submission" date="2023-06" db="EMBL/GenBank/DDBJ databases">
        <title>Genomic analysis of the entomopathogenic nematode Steinernema hermaphroditum.</title>
        <authorList>
            <person name="Schwarz E.M."/>
            <person name="Heppert J.K."/>
            <person name="Baniya A."/>
            <person name="Schwartz H.T."/>
            <person name="Tan C.-H."/>
            <person name="Antoshechkin I."/>
            <person name="Sternberg P.W."/>
            <person name="Goodrich-Blair H."/>
            <person name="Dillman A.R."/>
        </authorList>
    </citation>
    <scope>NUCLEOTIDE SEQUENCE</scope>
    <source>
        <strain evidence="8">PS9179</strain>
        <tissue evidence="8">Whole animal</tissue>
    </source>
</reference>